<feature type="compositionally biased region" description="Low complexity" evidence="8">
    <location>
        <begin position="26"/>
        <end position="39"/>
    </location>
</feature>
<dbReference type="InterPro" id="IPR036875">
    <property type="entry name" value="Znf_CCHC_sf"/>
</dbReference>
<dbReference type="Pfam" id="PF00098">
    <property type="entry name" value="zf-CCHC"/>
    <property type="match status" value="1"/>
</dbReference>
<sequence>MDKGGSAAPTGCYKCGRPGHWSRDCPSNPNINSSSNDNPTKTFAPRLKSSSNNPIEKPKPKQRRSRPKLTPDLLLSETTGIGYILRYFPKAFKCHGRGREVSDLRNLLRLYADWHSRLLPYYDFGQFIRKVEQVGTTKRVKVCLRELRERIADGVDPMNLHEPRVHKNSVDEGGADMPSNFQENDFPREEETNSFHEDAPQNDWEKVTQETHMPPHVESNNADSDHNKISEEQKALMEANRLKALERAAARKIIRSAPPPA</sequence>
<feature type="compositionally biased region" description="Basic and acidic residues" evidence="8">
    <location>
        <begin position="223"/>
        <end position="233"/>
    </location>
</feature>
<keyword evidence="6" id="KW-0862">Zinc</keyword>
<dbReference type="Pfam" id="PF07962">
    <property type="entry name" value="Swi3"/>
    <property type="match status" value="1"/>
</dbReference>
<gene>
    <name evidence="10" type="ORF">SHERM_20588</name>
</gene>
<comment type="caution">
    <text evidence="10">The sequence shown here is derived from an EMBL/GenBank/DDBJ whole genome shotgun (WGS) entry which is preliminary data.</text>
</comment>
<keyword evidence="6" id="KW-0863">Zinc-finger</keyword>
<feature type="domain" description="CCHC-type" evidence="9">
    <location>
        <begin position="12"/>
        <end position="27"/>
    </location>
</feature>
<feature type="compositionally biased region" description="Basic and acidic residues" evidence="8">
    <location>
        <begin position="158"/>
        <end position="170"/>
    </location>
</feature>
<dbReference type="GO" id="GO:0031298">
    <property type="term" value="C:replication fork protection complex"/>
    <property type="evidence" value="ECO:0007669"/>
    <property type="project" value="TreeGrafter"/>
</dbReference>
<evidence type="ECO:0000313" key="11">
    <source>
        <dbReference type="Proteomes" id="UP001153555"/>
    </source>
</evidence>
<dbReference type="PANTHER" id="PTHR13220">
    <property type="entry name" value="TIMELESS INTERACTING-RELATED"/>
    <property type="match status" value="1"/>
</dbReference>
<dbReference type="PROSITE" id="PS50158">
    <property type="entry name" value="ZF_CCHC"/>
    <property type="match status" value="1"/>
</dbReference>
<keyword evidence="6" id="KW-0479">Metal-binding</keyword>
<name>A0A9N7N095_STRHE</name>
<comment type="function">
    <text evidence="7">Plays an important role in the control of DNA replication and the maintenance of replication fork stability.</text>
</comment>
<feature type="region of interest" description="Disordered" evidence="8">
    <location>
        <begin position="158"/>
        <end position="233"/>
    </location>
</feature>
<evidence type="ECO:0000313" key="10">
    <source>
        <dbReference type="EMBL" id="CAA0823429.1"/>
    </source>
</evidence>
<dbReference type="GO" id="GO:0003677">
    <property type="term" value="F:DNA binding"/>
    <property type="evidence" value="ECO:0007669"/>
    <property type="project" value="TreeGrafter"/>
</dbReference>
<dbReference type="PANTHER" id="PTHR13220:SF11">
    <property type="entry name" value="TIMELESS-INTERACTING PROTEIN"/>
    <property type="match status" value="1"/>
</dbReference>
<dbReference type="Proteomes" id="UP001153555">
    <property type="component" value="Unassembled WGS sequence"/>
</dbReference>
<feature type="region of interest" description="Disordered" evidence="8">
    <location>
        <begin position="24"/>
        <end position="72"/>
    </location>
</feature>
<dbReference type="GO" id="GO:0043111">
    <property type="term" value="P:replication fork arrest"/>
    <property type="evidence" value="ECO:0007669"/>
    <property type="project" value="TreeGrafter"/>
</dbReference>
<protein>
    <submittedName>
        <fullName evidence="10">Zinc knuckle (CCHC-type) family protein</fullName>
    </submittedName>
</protein>
<dbReference type="SUPFAM" id="SSF57756">
    <property type="entry name" value="Retrovirus zinc finger-like domains"/>
    <property type="match status" value="1"/>
</dbReference>
<reference evidence="10" key="1">
    <citation type="submission" date="2019-12" db="EMBL/GenBank/DDBJ databases">
        <authorList>
            <person name="Scholes J."/>
        </authorList>
    </citation>
    <scope>NUCLEOTIDE SEQUENCE</scope>
</reference>
<evidence type="ECO:0000256" key="7">
    <source>
        <dbReference type="RuleBase" id="RU366049"/>
    </source>
</evidence>
<comment type="similarity">
    <text evidence="2 7">Belongs to the CSM3 family.</text>
</comment>
<evidence type="ECO:0000256" key="4">
    <source>
        <dbReference type="ARBA" id="ARBA00023242"/>
    </source>
</evidence>
<dbReference type="InterPro" id="IPR012923">
    <property type="entry name" value="Csm3"/>
</dbReference>
<keyword evidence="5 7" id="KW-0131">Cell cycle</keyword>
<keyword evidence="3 7" id="KW-0227">DNA damage</keyword>
<feature type="compositionally biased region" description="Basic and acidic residues" evidence="8">
    <location>
        <begin position="185"/>
        <end position="215"/>
    </location>
</feature>
<comment type="subcellular location">
    <subcellularLocation>
        <location evidence="1 7">Nucleus</location>
    </subcellularLocation>
</comment>
<dbReference type="SMART" id="SM00343">
    <property type="entry name" value="ZnF_C2HC"/>
    <property type="match status" value="1"/>
</dbReference>
<dbReference type="Gene3D" id="4.10.60.10">
    <property type="entry name" value="Zinc finger, CCHC-type"/>
    <property type="match status" value="1"/>
</dbReference>
<dbReference type="GO" id="GO:0000076">
    <property type="term" value="P:DNA replication checkpoint signaling"/>
    <property type="evidence" value="ECO:0007669"/>
    <property type="project" value="UniProtKB-UniRule"/>
</dbReference>
<dbReference type="GO" id="GO:0006974">
    <property type="term" value="P:DNA damage response"/>
    <property type="evidence" value="ECO:0007669"/>
    <property type="project" value="UniProtKB-KW"/>
</dbReference>
<dbReference type="AlphaFoldDB" id="A0A9N7N095"/>
<evidence type="ECO:0000259" key="9">
    <source>
        <dbReference type="PROSITE" id="PS50158"/>
    </source>
</evidence>
<accession>A0A9N7N095</accession>
<evidence type="ECO:0000256" key="3">
    <source>
        <dbReference type="ARBA" id="ARBA00022763"/>
    </source>
</evidence>
<proteinExistence type="inferred from homology"/>
<keyword evidence="4 7" id="KW-0539">Nucleus</keyword>
<organism evidence="10 11">
    <name type="scientific">Striga hermonthica</name>
    <name type="common">Purple witchweed</name>
    <name type="synonym">Buchnera hermonthica</name>
    <dbReference type="NCBI Taxonomy" id="68872"/>
    <lineage>
        <taxon>Eukaryota</taxon>
        <taxon>Viridiplantae</taxon>
        <taxon>Streptophyta</taxon>
        <taxon>Embryophyta</taxon>
        <taxon>Tracheophyta</taxon>
        <taxon>Spermatophyta</taxon>
        <taxon>Magnoliopsida</taxon>
        <taxon>eudicotyledons</taxon>
        <taxon>Gunneridae</taxon>
        <taxon>Pentapetalae</taxon>
        <taxon>asterids</taxon>
        <taxon>lamiids</taxon>
        <taxon>Lamiales</taxon>
        <taxon>Orobanchaceae</taxon>
        <taxon>Buchnereae</taxon>
        <taxon>Striga</taxon>
    </lineage>
</organism>
<evidence type="ECO:0000256" key="6">
    <source>
        <dbReference type="PROSITE-ProRule" id="PRU00047"/>
    </source>
</evidence>
<dbReference type="InterPro" id="IPR001878">
    <property type="entry name" value="Znf_CCHC"/>
</dbReference>
<keyword evidence="11" id="KW-1185">Reference proteome</keyword>
<evidence type="ECO:0000256" key="8">
    <source>
        <dbReference type="SAM" id="MobiDB-lite"/>
    </source>
</evidence>
<evidence type="ECO:0000256" key="2">
    <source>
        <dbReference type="ARBA" id="ARBA00006075"/>
    </source>
</evidence>
<dbReference type="GO" id="GO:0031297">
    <property type="term" value="P:replication fork processing"/>
    <property type="evidence" value="ECO:0007669"/>
    <property type="project" value="UniProtKB-UniRule"/>
</dbReference>
<dbReference type="InterPro" id="IPR040038">
    <property type="entry name" value="TIPIN/Csm3/Swi3"/>
</dbReference>
<evidence type="ECO:0000256" key="5">
    <source>
        <dbReference type="ARBA" id="ARBA00023306"/>
    </source>
</evidence>
<dbReference type="OrthoDB" id="437078at2759"/>
<evidence type="ECO:0000256" key="1">
    <source>
        <dbReference type="ARBA" id="ARBA00004123"/>
    </source>
</evidence>
<dbReference type="GO" id="GO:0008270">
    <property type="term" value="F:zinc ion binding"/>
    <property type="evidence" value="ECO:0007669"/>
    <property type="project" value="UniProtKB-KW"/>
</dbReference>
<dbReference type="EMBL" id="CACSLK010024540">
    <property type="protein sequence ID" value="CAA0823429.1"/>
    <property type="molecule type" value="Genomic_DNA"/>
</dbReference>